<dbReference type="RefSeq" id="WP_377381488.1">
    <property type="nucleotide sequence ID" value="NZ_JBHSSW010000066.1"/>
</dbReference>
<evidence type="ECO:0000313" key="1">
    <source>
        <dbReference type="EMBL" id="MFC6199892.1"/>
    </source>
</evidence>
<organism evidence="1 2">
    <name type="scientific">Ponticaulis profundi</name>
    <dbReference type="NCBI Taxonomy" id="2665222"/>
    <lineage>
        <taxon>Bacteria</taxon>
        <taxon>Pseudomonadati</taxon>
        <taxon>Pseudomonadota</taxon>
        <taxon>Alphaproteobacteria</taxon>
        <taxon>Hyphomonadales</taxon>
        <taxon>Hyphomonadaceae</taxon>
        <taxon>Ponticaulis</taxon>
    </lineage>
</organism>
<protein>
    <submittedName>
        <fullName evidence="1">DUF1365 domain-containing protein</fullName>
    </submittedName>
</protein>
<dbReference type="PANTHER" id="PTHR33973:SF4">
    <property type="entry name" value="OS07G0153300 PROTEIN"/>
    <property type="match status" value="1"/>
</dbReference>
<dbReference type="InterPro" id="IPR010775">
    <property type="entry name" value="DUF1365"/>
</dbReference>
<reference evidence="2" key="1">
    <citation type="journal article" date="2019" name="Int. J. Syst. Evol. Microbiol.">
        <title>The Global Catalogue of Microorganisms (GCM) 10K type strain sequencing project: providing services to taxonomists for standard genome sequencing and annotation.</title>
        <authorList>
            <consortium name="The Broad Institute Genomics Platform"/>
            <consortium name="The Broad Institute Genome Sequencing Center for Infectious Disease"/>
            <person name="Wu L."/>
            <person name="Ma J."/>
        </authorList>
    </citation>
    <scope>NUCLEOTIDE SEQUENCE [LARGE SCALE GENOMIC DNA]</scope>
    <source>
        <strain evidence="2">CGMCC-1.15741</strain>
    </source>
</reference>
<dbReference type="EMBL" id="JBHSSW010000066">
    <property type="protein sequence ID" value="MFC6199892.1"/>
    <property type="molecule type" value="Genomic_DNA"/>
</dbReference>
<name>A0ABW1SE93_9PROT</name>
<gene>
    <name evidence="1" type="ORF">ACFQDM_17600</name>
</gene>
<proteinExistence type="predicted"/>
<comment type="caution">
    <text evidence="1">The sequence shown here is derived from an EMBL/GenBank/DDBJ whole genome shotgun (WGS) entry which is preliminary data.</text>
</comment>
<evidence type="ECO:0000313" key="2">
    <source>
        <dbReference type="Proteomes" id="UP001596303"/>
    </source>
</evidence>
<sequence>MMDAIYLFKGQTRHKRFHPMEHAFRYGLTLIDLDVDELEAADGVSSIFSIDRHNWVSFDSASRGSLGEEPLGTWARRAFENAGISSNECQIRLLTFPRTEFYSFAPISVWLLLDRNETLRGLIYEVNNTFGERHSYVARAEGHVSRHEAQKSFHVSPFFDVTGSYRFSVKNEEDRFSLTIENIVDGEITHIATLSGERHKATTSRFIALLLASPFSGFGVTLAIHWEALKLWLKGAKYRSKPPVPDRPITKTRSCNEAVAACKRNAQ</sequence>
<dbReference type="Pfam" id="PF07103">
    <property type="entry name" value="DUF1365"/>
    <property type="match status" value="1"/>
</dbReference>
<dbReference type="PANTHER" id="PTHR33973">
    <property type="entry name" value="OS07G0153300 PROTEIN"/>
    <property type="match status" value="1"/>
</dbReference>
<keyword evidence="2" id="KW-1185">Reference proteome</keyword>
<accession>A0ABW1SE93</accession>
<dbReference type="Proteomes" id="UP001596303">
    <property type="component" value="Unassembled WGS sequence"/>
</dbReference>